<dbReference type="EMBL" id="JBJQND010000019">
    <property type="protein sequence ID" value="KAL3831775.1"/>
    <property type="molecule type" value="Genomic_DNA"/>
</dbReference>
<feature type="non-terminal residue" evidence="1">
    <location>
        <position position="1"/>
    </location>
</feature>
<organism evidence="1 2">
    <name type="scientific">Sinanodonta woodiana</name>
    <name type="common">Chinese pond mussel</name>
    <name type="synonym">Anodonta woodiana</name>
    <dbReference type="NCBI Taxonomy" id="1069815"/>
    <lineage>
        <taxon>Eukaryota</taxon>
        <taxon>Metazoa</taxon>
        <taxon>Spiralia</taxon>
        <taxon>Lophotrochozoa</taxon>
        <taxon>Mollusca</taxon>
        <taxon>Bivalvia</taxon>
        <taxon>Autobranchia</taxon>
        <taxon>Heteroconchia</taxon>
        <taxon>Palaeoheterodonta</taxon>
        <taxon>Unionida</taxon>
        <taxon>Unionoidea</taxon>
        <taxon>Unionidae</taxon>
        <taxon>Unioninae</taxon>
        <taxon>Sinanodonta</taxon>
    </lineage>
</organism>
<reference evidence="1 2" key="1">
    <citation type="submission" date="2024-11" db="EMBL/GenBank/DDBJ databases">
        <title>Chromosome-level genome assembly of the freshwater bivalve Anodonta woodiana.</title>
        <authorList>
            <person name="Chen X."/>
        </authorList>
    </citation>
    <scope>NUCLEOTIDE SEQUENCE [LARGE SCALE GENOMIC DNA]</scope>
    <source>
        <strain evidence="1">MN2024</strain>
        <tissue evidence="1">Gills</tissue>
    </source>
</reference>
<name>A0ABD3T5A8_SINWO</name>
<sequence length="66" mass="7738">YEYTTTGPITWTISSVSSQREYTITYTKLSEIFAGMRRVFQTHLQRLRDLFQHELTGHKTGAIITR</sequence>
<feature type="non-terminal residue" evidence="1">
    <location>
        <position position="66"/>
    </location>
</feature>
<comment type="caution">
    <text evidence="1">The sequence shown here is derived from an EMBL/GenBank/DDBJ whole genome shotgun (WGS) entry which is preliminary data.</text>
</comment>
<protein>
    <submittedName>
        <fullName evidence="1">Uncharacterized protein</fullName>
    </submittedName>
</protein>
<gene>
    <name evidence="1" type="ORF">ACJMK2_023482</name>
</gene>
<proteinExistence type="predicted"/>
<dbReference type="AlphaFoldDB" id="A0ABD3T5A8"/>
<evidence type="ECO:0000313" key="1">
    <source>
        <dbReference type="EMBL" id="KAL3831775.1"/>
    </source>
</evidence>
<keyword evidence="2" id="KW-1185">Reference proteome</keyword>
<dbReference type="Proteomes" id="UP001634394">
    <property type="component" value="Unassembled WGS sequence"/>
</dbReference>
<accession>A0ABD3T5A8</accession>
<evidence type="ECO:0000313" key="2">
    <source>
        <dbReference type="Proteomes" id="UP001634394"/>
    </source>
</evidence>